<organism evidence="5">
    <name type="scientific">Volvox carteri f. nagariensis</name>
    <dbReference type="NCBI Taxonomy" id="3068"/>
    <lineage>
        <taxon>Eukaryota</taxon>
        <taxon>Viridiplantae</taxon>
        <taxon>Chlorophyta</taxon>
        <taxon>core chlorophytes</taxon>
        <taxon>Chlorophyceae</taxon>
        <taxon>CS clade</taxon>
        <taxon>Chlamydomonadales</taxon>
        <taxon>Volvocaceae</taxon>
        <taxon>Volvox</taxon>
    </lineage>
</organism>
<evidence type="ECO:0000256" key="1">
    <source>
        <dbReference type="SAM" id="MobiDB-lite"/>
    </source>
</evidence>
<feature type="domain" description="Cell morphogenesis protein N-terminal" evidence="2">
    <location>
        <begin position="655"/>
        <end position="758"/>
    </location>
</feature>
<dbReference type="SUPFAM" id="SSF48371">
    <property type="entry name" value="ARM repeat"/>
    <property type="match status" value="1"/>
</dbReference>
<dbReference type="Proteomes" id="UP000001058">
    <property type="component" value="Unassembled WGS sequence"/>
</dbReference>
<protein>
    <submittedName>
        <fullName evidence="4">Uncharacterized protein</fullName>
    </submittedName>
</protein>
<keyword evidence="5" id="KW-1185">Reference proteome</keyword>
<dbReference type="InterPro" id="IPR039867">
    <property type="entry name" value="Furry/Tao3/Mor2"/>
</dbReference>
<sequence>MHLPAAELLLKQFLKASDDIISKISPQENFLHLLNDPRFARALGSLRLLVQHHLSLLLKHLEGWRASTHNGLMRLPDKTDRDRVVVTSKRAAMEVIYFEAALQLLDLYTDDFLENKEFIAYYDMLQKNVFRVLLIAEDVFPFDYSKVVVAEAARVVGAISRKIALSHVVEPFVAALTDRINPKKDPSGAKTNYDALRAQIVRLSSGMRHVSLSFSSQEAVQEAVSFLVRVHPLNHTAPIKKSQIHHALADMLTSILLPLVRSDAPQKAAALLGPSALEQWYQTVMSIRADIVGWMNKHQKHVNDGYPLATTLLCLASDKDYSAHVDTAADFLHKGLKVKENRAVCVRCLVVLACSYLVRYGAHIIKHELHKWLDRVLKPVTQLAKKGGLTISEQLEVIAPIAELSPEFALQYLILELLNSDVNDCALAGLRAVQALILTAPAVAAAAAAGSGHHRSASSLAQGGPGAASASGYGSAHYNGNGSSGGALPSSSSTSGLQAIPGASACRRHTLPNPFLGAVPILRCAMAYRLTIGCNPAAQALLRRAPTPSAGGLLYSSPSLAAGGLVSSASVGSGLAGGGGGSGPGGGSSGSSGVVPAAAFAAVNDMLRRGLHPLEVLGVSHLLTRISAALAKLLTSLHAMYGSNLLYGPGDPNWKEKAAGFPVLLTLIRLLPYLKPDVWANSRPLDVLPSYTCHAEASLRVVAEEVLLSVVRGCPHLRNTVICSFAAFTAALPDDAVQCVRDSQRLLRDLMELWIALLAERAGGDAVEVVSGGTSVSSGGPISGREALAVDVHRLEGYSLVCMASHDEAIRREAMQSLHLIRALHQATLSAEPYELPPCQLKPGLGGAMVTRNHSSGGLTVTGPSGATSSNFTGVVSRPVHGPSASRESLDIYGGVMDLGPGTPGPAKSNTAQGLPDALEADPPTYLVELVEESGPALLRETYWDFGDFSDMWRLYKPVPENVTFEEVLAAPGRPSDELSRVRLARALLALMALAVRLVPASAAVAAVELVARLGRMLGRGGDNRLVLLAEYLEPGRRDAWRNCSAMICACPHTLRERTQEKLARRLPSLTSRDIIRMHLALLTACASSSSSSAQAVPPSLQLCSMMSLGHLSSDMYGILMEEMQPYIDDYLGGRGAGSGKSKSKMRDELRRCMAHVFRILSEQVPLEVLNSNPQLRSRVLEFIRESYTVLRNIQLGADTFWEAVQVAYCLTAVVRNIAVSLRPLLSQALHGGPITAAQQLQRDSQGRAPDAAMAATAAASGGGASLRKLLWELILFWCEEAYILLKDLKAVVGAVAPGSDVTAALRTCPESNYTRAINLGIGAVLHKLKDSPEGLREELHLASHYVNHSARLALAALLEGPVFDNDTRRPTGPVFTWIDKLLAVPREGPGPVTGPPRRTVGFKALRALLTHNPDLFEACLDKCYDSNCSLASGYFQVMCEVYGTQPVRCEPHIVLALVLVKIVDPAQEVREDALHMLNVLSQREWQSGASAAAQGLGLGLGLGADPGSSQAAAGASPSSRNGAPGSPNGADAEVGAAAVSSSSGVGVSDDGAVLVIGSLQDSYNQFQYELSGSLAREHPELSEALCEEMMTRQLECNDGLIQHPVLTSLAPWMENLIISFPWRGNWSERLLKSMYYVTLRHGTQFPSEIQRLWTQLAKRTRNINPILDFLLHLGMATALQTEQTSQQTEHNLMMDFFSVAKRIVLYLARVSPTETIGYLAIELAKQQMEEGDAMVEGAYLTADGAGTAATSAAAPAGVGASRGTAASGAKVAASGAPVAFPHVLVFGGPLDCVVAGEERTMYTSYESVPTVSSTSQGGAASTSGLGLSSHLEPASSATGAGGGSYRNQSLDQGPRPLSGRSEASGSSRSDANGLGGGGGGMGSLADSSTAPGRGLLGGLGFGGSDHRLRPADDSRSAGGLLGNKALLSRAELVLCCLAEVVYEHEVDPQHLPLLLHVALTCADHGEAVVSTHCQQLIVNLLYSRSAQMIDLSPDLATTPRAVSTAGYAGAATNGGAAATTDAAPPSFAAASPDAVAAAASLDGNLLPSAAALGGLTVAVTEALSYEPSLAVEWGTRALDWAQHARSRHAACRSWQVLRALRPPLKADLAAALVLSLEACFQSGLMAGCEVAVEIITTTRLLVESLPPGRLVLYPQIWWAALALLHSPHVAVYRAALGLLGACVGSGAGGVLRLWASKVQAVLLAAAPGLSAAQLLAASHAATTQDSGEDADGGDGGGTDVCVFADPWVLGYHVLNVREASPQSTSPHGSIAVQQLLLRGLTHPLTVAPTLHLLAAFGEALAQQAQVLLARTGPSALHQTQSGHQQAAYHHNHHNHHNHQHPQHQHYQHYQPLQQPHLLMGGSSASSSAGGGAEGPGYADHLGLQLQLPRLTSGLDGDAMDDSLLDGAGGATRTGSGVGVGLSRGAIVVPHSDSLRKHRALKLDSFQTLLGSCRSQLFVSLMGLLPLMLSLHGNAGGSGIVASAAGGGGSAASSSEDFPQLQPQQHSRAARCVAAAAAAAASQGVAGGAGVNGGVGVGGADAVELAEAIQRAVAALGRAAVVLGMGPELGAHLQVLSSQQLSFEPELLESTVIQLLTLLSRALFPRYTSWVLHHLTDLLVGGTAATWASAAAGSSATTSSATSFAAAAAAAAAASGGCMPPGPRQDLRLGPAAALLVADGALLQPVVALTTGPMGALATETLAAALQYSQDERFQRDLQEAAARASQYEQQQLSQPQPQPAAPRTLFPPVTPVGERVAGAGASGSGGGAQAEPPADTSGRWRAEYVRLRLALSELERTDGEDRGPCTLGICVLFSGSDSLTMWQRPALIRSARGQVASLEAAQTINREVWLPESDELKSGFRMLVCAEEKKLCTKIEAAGMDYYSLEWVMEHLHGRKKEQQQAIRDKRATKQHLDRLWEQLRVWCTQRASVLPFGRHYRSGPRRSLCFS</sequence>
<dbReference type="RefSeq" id="XP_002949649.1">
    <property type="nucleotide sequence ID" value="XM_002949603.1"/>
</dbReference>
<feature type="domain" description="Cell morphogenesis central region" evidence="3">
    <location>
        <begin position="1554"/>
        <end position="1738"/>
    </location>
</feature>
<dbReference type="PANTHER" id="PTHR12295:SF30">
    <property type="entry name" value="PROTEIN FURRY"/>
    <property type="match status" value="1"/>
</dbReference>
<evidence type="ECO:0000313" key="5">
    <source>
        <dbReference type="Proteomes" id="UP000001058"/>
    </source>
</evidence>
<feature type="compositionally biased region" description="Gly residues" evidence="1">
    <location>
        <begin position="1874"/>
        <end position="1883"/>
    </location>
</feature>
<evidence type="ECO:0000313" key="4">
    <source>
        <dbReference type="EMBL" id="EFJ49201.1"/>
    </source>
</evidence>
<dbReference type="InterPro" id="IPR029473">
    <property type="entry name" value="MOR2-PAG1_mid"/>
</dbReference>
<feature type="compositionally biased region" description="Low complexity" evidence="1">
    <location>
        <begin position="1510"/>
        <end position="1520"/>
    </location>
</feature>
<feature type="domain" description="Cell morphogenesis central region" evidence="3">
    <location>
        <begin position="923"/>
        <end position="1222"/>
    </location>
</feature>
<dbReference type="PANTHER" id="PTHR12295">
    <property type="entry name" value="FURRY-RELATED"/>
    <property type="match status" value="1"/>
</dbReference>
<name>D8TTH8_VOLCA</name>
<feature type="compositionally biased region" description="Low complexity" evidence="1">
    <location>
        <begin position="2725"/>
        <end position="2736"/>
    </location>
</feature>
<feature type="region of interest" description="Disordered" evidence="1">
    <location>
        <begin position="1810"/>
        <end position="1888"/>
    </location>
</feature>
<accession>D8TTH8</accession>
<dbReference type="Pfam" id="PF14228">
    <property type="entry name" value="MOR2-PAG1_mid"/>
    <property type="match status" value="5"/>
</dbReference>
<dbReference type="InterPro" id="IPR016024">
    <property type="entry name" value="ARM-type_fold"/>
</dbReference>
<dbReference type="eggNOG" id="KOG1825">
    <property type="taxonomic scope" value="Eukaryota"/>
</dbReference>
<evidence type="ECO:0000259" key="3">
    <source>
        <dbReference type="Pfam" id="PF14228"/>
    </source>
</evidence>
<reference evidence="4 5" key="1">
    <citation type="journal article" date="2010" name="Science">
        <title>Genomic analysis of organismal complexity in the multicellular green alga Volvox carteri.</title>
        <authorList>
            <person name="Prochnik S.E."/>
            <person name="Umen J."/>
            <person name="Nedelcu A.M."/>
            <person name="Hallmann A."/>
            <person name="Miller S.M."/>
            <person name="Nishii I."/>
            <person name="Ferris P."/>
            <person name="Kuo A."/>
            <person name="Mitros T."/>
            <person name="Fritz-Laylin L.K."/>
            <person name="Hellsten U."/>
            <person name="Chapman J."/>
            <person name="Simakov O."/>
            <person name="Rensing S.A."/>
            <person name="Terry A."/>
            <person name="Pangilinan J."/>
            <person name="Kapitonov V."/>
            <person name="Jurka J."/>
            <person name="Salamov A."/>
            <person name="Shapiro H."/>
            <person name="Schmutz J."/>
            <person name="Grimwood J."/>
            <person name="Lindquist E."/>
            <person name="Lucas S."/>
            <person name="Grigoriev I.V."/>
            <person name="Schmitt R."/>
            <person name="Kirk D."/>
            <person name="Rokhsar D.S."/>
        </authorList>
    </citation>
    <scope>NUCLEOTIDE SEQUENCE [LARGE SCALE GENOMIC DNA]</scope>
    <source>
        <strain evidence="5">f. Nagariensis / Eve</strain>
    </source>
</reference>
<feature type="region of interest" description="Disordered" evidence="1">
    <location>
        <begin position="2321"/>
        <end position="2378"/>
    </location>
</feature>
<dbReference type="FunCoup" id="D8TTH8">
    <property type="interactions" value="1466"/>
</dbReference>
<feature type="domain" description="Cell morphogenesis protein N-terminal" evidence="2">
    <location>
        <begin position="152"/>
        <end position="422"/>
    </location>
</feature>
<feature type="compositionally biased region" description="Low complexity" evidence="1">
    <location>
        <begin position="1813"/>
        <end position="1839"/>
    </location>
</feature>
<feature type="region of interest" description="Disordered" evidence="1">
    <location>
        <begin position="1510"/>
        <end position="1536"/>
    </location>
</feature>
<dbReference type="KEGG" id="vcn:VOLCADRAFT_117341"/>
<dbReference type="GO" id="GO:0000902">
    <property type="term" value="P:cell morphogenesis"/>
    <property type="evidence" value="ECO:0007669"/>
    <property type="project" value="InterPro"/>
</dbReference>
<dbReference type="GO" id="GO:0005938">
    <property type="term" value="C:cell cortex"/>
    <property type="evidence" value="ECO:0007669"/>
    <property type="project" value="TreeGrafter"/>
</dbReference>
<feature type="domain" description="Cell morphogenesis central region" evidence="3">
    <location>
        <begin position="1402"/>
        <end position="1490"/>
    </location>
</feature>
<dbReference type="Pfam" id="PF14222">
    <property type="entry name" value="MOR2-PAG1_N"/>
    <property type="match status" value="2"/>
</dbReference>
<evidence type="ECO:0000259" key="2">
    <source>
        <dbReference type="Pfam" id="PF14222"/>
    </source>
</evidence>
<dbReference type="OrthoDB" id="6287725at2759"/>
<dbReference type="InParanoid" id="D8TTH8"/>
<feature type="compositionally biased region" description="Basic residues" evidence="1">
    <location>
        <begin position="2330"/>
        <end position="2347"/>
    </location>
</feature>
<proteinExistence type="predicted"/>
<feature type="domain" description="Cell morphogenesis central region" evidence="3">
    <location>
        <begin position="1920"/>
        <end position="2122"/>
    </location>
</feature>
<dbReference type="GO" id="GO:0030427">
    <property type="term" value="C:site of polarized growth"/>
    <property type="evidence" value="ECO:0007669"/>
    <property type="project" value="TreeGrafter"/>
</dbReference>
<dbReference type="STRING" id="3068.D8TTH8"/>
<feature type="domain" description="Cell morphogenesis central region" evidence="3">
    <location>
        <begin position="1327"/>
        <end position="1387"/>
    </location>
</feature>
<dbReference type="EMBL" id="GL378336">
    <property type="protein sequence ID" value="EFJ49201.1"/>
    <property type="molecule type" value="Genomic_DNA"/>
</dbReference>
<feature type="compositionally biased region" description="Low complexity" evidence="1">
    <location>
        <begin position="2348"/>
        <end position="2368"/>
    </location>
</feature>
<gene>
    <name evidence="4" type="ORF">VOLCADRAFT_117341</name>
</gene>
<dbReference type="GeneID" id="9618929"/>
<feature type="compositionally biased region" description="Low complexity" evidence="1">
    <location>
        <begin position="1859"/>
        <end position="1870"/>
    </location>
</feature>
<feature type="region of interest" description="Disordered" evidence="1">
    <location>
        <begin position="2720"/>
        <end position="2778"/>
    </location>
</feature>
<dbReference type="InterPro" id="IPR025614">
    <property type="entry name" value="Cell_morpho_N"/>
</dbReference>